<feature type="transmembrane region" description="Helical" evidence="4">
    <location>
        <begin position="294"/>
        <end position="312"/>
    </location>
</feature>
<dbReference type="InterPro" id="IPR004995">
    <property type="entry name" value="Spore_Ger"/>
</dbReference>
<evidence type="ECO:0000313" key="6">
    <source>
        <dbReference type="Proteomes" id="UP000239430"/>
    </source>
</evidence>
<feature type="compositionally biased region" description="Acidic residues" evidence="3">
    <location>
        <begin position="520"/>
        <end position="529"/>
    </location>
</feature>
<dbReference type="PIRSF" id="PIRSF005690">
    <property type="entry name" value="GerBA"/>
    <property type="match status" value="1"/>
</dbReference>
<accession>A0A9X7P6A8</accession>
<dbReference type="EMBL" id="PVXL01000044">
    <property type="protein sequence ID" value="PRR72724.1"/>
    <property type="molecule type" value="Genomic_DNA"/>
</dbReference>
<evidence type="ECO:0000256" key="2">
    <source>
        <dbReference type="ARBA" id="ARBA00023136"/>
    </source>
</evidence>
<dbReference type="AlphaFoldDB" id="A0A9X7P6A8"/>
<dbReference type="PANTHER" id="PTHR22550">
    <property type="entry name" value="SPORE GERMINATION PROTEIN"/>
    <property type="match status" value="1"/>
</dbReference>
<keyword evidence="6" id="KW-1185">Reference proteome</keyword>
<sequence length="529" mass="59551">MTISGDIVKVDKKADVNVDWISKELGIGESFDVVRRNITFAGRKATLFYIDGLVKDDIMTYLLISFSRLEREALAPDAFFKLYKQYLSYIEVEALDDLHKAVDKILCGGVVMIVDGFERVILIDVRKYPARMPEESDLERVVRGSRDNFVETLLFNTNLLRRRIRDPKLRTEILQVGSRSKTDVAVVYIKDIANPRLVDTIKERIKAIKMDGLPMAEKSLEEFIGPGSFWNPFPRVRYTERPDVAAAHLLEGHVLVMVDTSPSVMILPATLFHHLQHAEEFRQAPLIGTFLRTVRFLGVAISVFLPPLWLLVSLQPELLPPGLSWIGPKKLGAIPLVWQFILAELGIDLMRMAAIHTPTALATALGLIAAVLIGDIAVAVGFFNPEVILYMAIAAVGIFSTPSYELGMANTLVRIAMLIGVGLFRLPGLVAVTLGTFLLLLTTKSFGLPYLWPLIPFNGSALKDIFVRPPVPLQKLRPRALHPLDVDRQPYPEPARKPLPRETTKKKEKEKEKRIWPQFIEDEDDNYEE</sequence>
<evidence type="ECO:0000256" key="4">
    <source>
        <dbReference type="SAM" id="Phobius"/>
    </source>
</evidence>
<feature type="compositionally biased region" description="Basic and acidic residues" evidence="3">
    <location>
        <begin position="483"/>
        <end position="515"/>
    </location>
</feature>
<name>A0A9X7P6A8_9FIRM</name>
<reference evidence="5 6" key="1">
    <citation type="submission" date="2018-03" db="EMBL/GenBank/DDBJ databases">
        <title>Genome sequence of Moorella stamsii DSM 26217.</title>
        <authorList>
            <person name="Poehlein A."/>
            <person name="Daniel R."/>
        </authorList>
    </citation>
    <scope>NUCLEOTIDE SEQUENCE [LARGE SCALE GENOMIC DNA]</scope>
    <source>
        <strain evidence="6">DSM 26217</strain>
    </source>
</reference>
<comment type="caution">
    <text evidence="5">The sequence shown here is derived from an EMBL/GenBank/DDBJ whole genome shotgun (WGS) entry which is preliminary data.</text>
</comment>
<dbReference type="GO" id="GO:0009847">
    <property type="term" value="P:spore germination"/>
    <property type="evidence" value="ECO:0007669"/>
    <property type="project" value="InterPro"/>
</dbReference>
<organism evidence="5 6">
    <name type="scientific">Neomoorella stamsii</name>
    <dbReference type="NCBI Taxonomy" id="1266720"/>
    <lineage>
        <taxon>Bacteria</taxon>
        <taxon>Bacillati</taxon>
        <taxon>Bacillota</taxon>
        <taxon>Clostridia</taxon>
        <taxon>Neomoorellales</taxon>
        <taxon>Neomoorellaceae</taxon>
        <taxon>Neomoorella</taxon>
    </lineage>
</organism>
<gene>
    <name evidence="5" type="primary">gerBA_2</name>
    <name evidence="5" type="ORF">MOST_16180</name>
</gene>
<keyword evidence="4" id="KW-1133">Transmembrane helix</keyword>
<feature type="transmembrane region" description="Helical" evidence="4">
    <location>
        <begin position="361"/>
        <end position="382"/>
    </location>
</feature>
<feature type="transmembrane region" description="Helical" evidence="4">
    <location>
        <begin position="332"/>
        <end position="349"/>
    </location>
</feature>
<feature type="transmembrane region" description="Helical" evidence="4">
    <location>
        <begin position="388"/>
        <end position="406"/>
    </location>
</feature>
<evidence type="ECO:0000256" key="3">
    <source>
        <dbReference type="SAM" id="MobiDB-lite"/>
    </source>
</evidence>
<feature type="region of interest" description="Disordered" evidence="3">
    <location>
        <begin position="483"/>
        <end position="529"/>
    </location>
</feature>
<feature type="transmembrane region" description="Helical" evidence="4">
    <location>
        <begin position="418"/>
        <end position="441"/>
    </location>
</feature>
<protein>
    <submittedName>
        <fullName evidence="5">Spore germination protein B1</fullName>
    </submittedName>
</protein>
<comment type="similarity">
    <text evidence="1">Belongs to the GerABKA family.</text>
</comment>
<dbReference type="InterPro" id="IPR050768">
    <property type="entry name" value="UPF0353/GerABKA_families"/>
</dbReference>
<keyword evidence="4" id="KW-0812">Transmembrane</keyword>
<dbReference type="Pfam" id="PF03323">
    <property type="entry name" value="GerA"/>
    <property type="match status" value="1"/>
</dbReference>
<keyword evidence="2 4" id="KW-0472">Membrane</keyword>
<dbReference type="GO" id="GO:0016020">
    <property type="term" value="C:membrane"/>
    <property type="evidence" value="ECO:0007669"/>
    <property type="project" value="InterPro"/>
</dbReference>
<dbReference type="Proteomes" id="UP000239430">
    <property type="component" value="Unassembled WGS sequence"/>
</dbReference>
<dbReference type="PANTHER" id="PTHR22550:SF9">
    <property type="entry name" value="STAGE V SPORULATION PROTEIN AF"/>
    <property type="match status" value="1"/>
</dbReference>
<proteinExistence type="inferred from homology"/>
<evidence type="ECO:0000256" key="1">
    <source>
        <dbReference type="ARBA" id="ARBA00005278"/>
    </source>
</evidence>
<evidence type="ECO:0000313" key="5">
    <source>
        <dbReference type="EMBL" id="PRR72724.1"/>
    </source>
</evidence>
<dbReference type="RefSeq" id="WP_054937192.1">
    <property type="nucleotide sequence ID" value="NZ_PVXL01000044.1"/>
</dbReference>